<protein>
    <submittedName>
        <fullName evidence="1">Uncharacterized protein</fullName>
    </submittedName>
</protein>
<sequence length="259" mass="30676">GSKEITNLEKDNLLDIPRDAKVVSDKLTEGSKSWALKNIDCISIYCQLPYSDPSDASKDLIANNIVKEKEFNMEFKKYNIKVDLKKYNQDKKYREKINYYYYLEKYSLNKVKYSDIKFIDEKTIEVIDKQGRKQILEKTDADLYHNVMEIDGKIYINADKKSKNQKYTNKDGYEIIINKNEKKVIDDPINRGTFNHATKFNVIEHFYSDVRLYREYGTGFDDNTTKEKREKIDSCSIKMKKNYSKIKFRDLEMVVIVCE</sequence>
<dbReference type="Proteomes" id="UP000526184">
    <property type="component" value="Unassembled WGS sequence"/>
</dbReference>
<dbReference type="EMBL" id="JABMKT010000074">
    <property type="protein sequence ID" value="NYV28491.1"/>
    <property type="molecule type" value="Genomic_DNA"/>
</dbReference>
<reference evidence="1 2" key="1">
    <citation type="submission" date="2020-05" db="EMBL/GenBank/DDBJ databases">
        <title>Streptobacillus felis strain LHL191014123.</title>
        <authorList>
            <person name="Fawzy A."/>
            <person name="Rau J."/>
            <person name="Risse K."/>
            <person name="Schauerte N."/>
            <person name="Geiger C."/>
            <person name="Blom J."/>
            <person name="Imirzalioglu C."/>
            <person name="Falgenhauer J."/>
            <person name="Bach A."/>
            <person name="Herden C."/>
            <person name="Eisenberg T."/>
        </authorList>
    </citation>
    <scope>NUCLEOTIDE SEQUENCE [LARGE SCALE GENOMIC DNA]</scope>
    <source>
        <strain evidence="1 2">LHL191014123</strain>
    </source>
</reference>
<accession>A0A7Z0T7P0</accession>
<organism evidence="1 2">
    <name type="scientific">Streptobacillus felis</name>
    <dbReference type="NCBI Taxonomy" id="1384509"/>
    <lineage>
        <taxon>Bacteria</taxon>
        <taxon>Fusobacteriati</taxon>
        <taxon>Fusobacteriota</taxon>
        <taxon>Fusobacteriia</taxon>
        <taxon>Fusobacteriales</taxon>
        <taxon>Leptotrichiaceae</taxon>
        <taxon>Streptobacillus</taxon>
    </lineage>
</organism>
<gene>
    <name evidence="1" type="ORF">HP397_06720</name>
</gene>
<evidence type="ECO:0000313" key="2">
    <source>
        <dbReference type="Proteomes" id="UP000526184"/>
    </source>
</evidence>
<comment type="caution">
    <text evidence="1">The sequence shown here is derived from an EMBL/GenBank/DDBJ whole genome shotgun (WGS) entry which is preliminary data.</text>
</comment>
<keyword evidence="2" id="KW-1185">Reference proteome</keyword>
<evidence type="ECO:0000313" key="1">
    <source>
        <dbReference type="EMBL" id="NYV28491.1"/>
    </source>
</evidence>
<dbReference type="AlphaFoldDB" id="A0A7Z0T7P0"/>
<name>A0A7Z0T7P0_9FUSO</name>
<proteinExistence type="predicted"/>
<feature type="non-terminal residue" evidence="1">
    <location>
        <position position="1"/>
    </location>
</feature>